<sequence>MRIAVVSDTHEYEIQIMKFLDKVQDCDYILHLGDCVKDVEIIRRHFKGKVINVRGNCDLGNVAPLLINEEIDGHRILMSHGHQFSVKSNVMSYLYKALESQAKIALFGHTHIEGIEVVEGVHLINPGSLARSKGKGNSYCIIETEKDKIDAKIMYL</sequence>
<keyword evidence="5" id="KW-1185">Reference proteome</keyword>
<comment type="cofactor">
    <cofactor evidence="2">
        <name>a divalent metal cation</name>
        <dbReference type="ChEBI" id="CHEBI:60240"/>
    </cofactor>
</comment>
<comment type="similarity">
    <text evidence="1 2">Belongs to the metallophosphoesterase superfamily. YfcE family.</text>
</comment>
<dbReference type="GO" id="GO:0046872">
    <property type="term" value="F:metal ion binding"/>
    <property type="evidence" value="ECO:0007669"/>
    <property type="project" value="UniProtKB-KW"/>
</dbReference>
<dbReference type="EC" id="3.1.4.-" evidence="2"/>
<organism evidence="4 5">
    <name type="scientific">Clostridium collagenovorans DSM 3089</name>
    <dbReference type="NCBI Taxonomy" id="1121306"/>
    <lineage>
        <taxon>Bacteria</taxon>
        <taxon>Bacillati</taxon>
        <taxon>Bacillota</taxon>
        <taxon>Clostridia</taxon>
        <taxon>Eubacteriales</taxon>
        <taxon>Clostridiaceae</taxon>
        <taxon>Clostridium</taxon>
    </lineage>
</organism>
<protein>
    <recommendedName>
        <fullName evidence="2">Phosphoesterase</fullName>
        <ecNumber evidence="2">3.1.4.-</ecNumber>
    </recommendedName>
</protein>
<dbReference type="RefSeq" id="WP_072832423.1">
    <property type="nucleotide sequence ID" value="NZ_FQXP01000010.1"/>
</dbReference>
<evidence type="ECO:0000313" key="5">
    <source>
        <dbReference type="Proteomes" id="UP000184526"/>
    </source>
</evidence>
<evidence type="ECO:0000259" key="3">
    <source>
        <dbReference type="Pfam" id="PF12850"/>
    </source>
</evidence>
<dbReference type="InterPro" id="IPR029052">
    <property type="entry name" value="Metallo-depent_PP-like"/>
</dbReference>
<feature type="domain" description="Calcineurin-like phosphoesterase" evidence="3">
    <location>
        <begin position="1"/>
        <end position="146"/>
    </location>
</feature>
<dbReference type="GO" id="GO:0016787">
    <property type="term" value="F:hydrolase activity"/>
    <property type="evidence" value="ECO:0007669"/>
    <property type="project" value="UniProtKB-UniRule"/>
</dbReference>
<dbReference type="STRING" id="1121306.SAMN02745196_02577"/>
<evidence type="ECO:0000256" key="1">
    <source>
        <dbReference type="ARBA" id="ARBA00008950"/>
    </source>
</evidence>
<dbReference type="PANTHER" id="PTHR11124">
    <property type="entry name" value="VACUOLAR SORTING PROTEIN VPS29"/>
    <property type="match status" value="1"/>
</dbReference>
<gene>
    <name evidence="4" type="ORF">SAMN02745196_02577</name>
</gene>
<dbReference type="EMBL" id="FQXP01000010">
    <property type="protein sequence ID" value="SHI05336.1"/>
    <property type="molecule type" value="Genomic_DNA"/>
</dbReference>
<evidence type="ECO:0000256" key="2">
    <source>
        <dbReference type="RuleBase" id="RU362039"/>
    </source>
</evidence>
<dbReference type="NCBIfam" id="TIGR00040">
    <property type="entry name" value="yfcE"/>
    <property type="match status" value="1"/>
</dbReference>
<dbReference type="AlphaFoldDB" id="A0A1M5Y041"/>
<dbReference type="InterPro" id="IPR000979">
    <property type="entry name" value="Phosphodiesterase_MJ0936/Vps29"/>
</dbReference>
<dbReference type="Proteomes" id="UP000184526">
    <property type="component" value="Unassembled WGS sequence"/>
</dbReference>
<accession>A0A1M5Y041</accession>
<proteinExistence type="inferred from homology"/>
<dbReference type="SUPFAM" id="SSF56300">
    <property type="entry name" value="Metallo-dependent phosphatases"/>
    <property type="match status" value="1"/>
</dbReference>
<evidence type="ECO:0000313" key="4">
    <source>
        <dbReference type="EMBL" id="SHI05336.1"/>
    </source>
</evidence>
<reference evidence="4 5" key="1">
    <citation type="submission" date="2016-11" db="EMBL/GenBank/DDBJ databases">
        <authorList>
            <person name="Jaros S."/>
            <person name="Januszkiewicz K."/>
            <person name="Wedrychowicz H."/>
        </authorList>
    </citation>
    <scope>NUCLEOTIDE SEQUENCE [LARGE SCALE GENOMIC DNA]</scope>
    <source>
        <strain evidence="4 5">DSM 3089</strain>
    </source>
</reference>
<name>A0A1M5Y041_9CLOT</name>
<dbReference type="InterPro" id="IPR024654">
    <property type="entry name" value="Calcineurin-like_PHP_lpxH"/>
</dbReference>
<dbReference type="Gene3D" id="3.60.21.10">
    <property type="match status" value="1"/>
</dbReference>
<keyword evidence="2" id="KW-0479">Metal-binding</keyword>
<dbReference type="Pfam" id="PF12850">
    <property type="entry name" value="Metallophos_2"/>
    <property type="match status" value="1"/>
</dbReference>